<dbReference type="SUPFAM" id="SSF53383">
    <property type="entry name" value="PLP-dependent transferases"/>
    <property type="match status" value="1"/>
</dbReference>
<proteinExistence type="inferred from homology"/>
<comment type="catalytic activity">
    <reaction evidence="8">
        <text>L-seryl-tRNA(Sec) + selenophosphate + H(+) = L-selenocysteinyl-tRNA(Sec) + phosphate</text>
        <dbReference type="Rhea" id="RHEA:22728"/>
        <dbReference type="Rhea" id="RHEA-COMP:9742"/>
        <dbReference type="Rhea" id="RHEA-COMP:9743"/>
        <dbReference type="ChEBI" id="CHEBI:15378"/>
        <dbReference type="ChEBI" id="CHEBI:16144"/>
        <dbReference type="ChEBI" id="CHEBI:43474"/>
        <dbReference type="ChEBI" id="CHEBI:78533"/>
        <dbReference type="ChEBI" id="CHEBI:78573"/>
        <dbReference type="EC" id="2.9.1.1"/>
    </reaction>
</comment>
<dbReference type="EMBL" id="JACPNR010000006">
    <property type="protein sequence ID" value="MBI2678235.1"/>
    <property type="molecule type" value="Genomic_DNA"/>
</dbReference>
<dbReference type="AlphaFoldDB" id="A0A932EQV6"/>
<dbReference type="InterPro" id="IPR025862">
    <property type="entry name" value="SelA_trans_N_dom"/>
</dbReference>
<evidence type="ECO:0000313" key="12">
    <source>
        <dbReference type="Proteomes" id="UP000779809"/>
    </source>
</evidence>
<dbReference type="GO" id="GO:0005737">
    <property type="term" value="C:cytoplasm"/>
    <property type="evidence" value="ECO:0007669"/>
    <property type="project" value="UniProtKB-SubCell"/>
</dbReference>
<dbReference type="EC" id="2.9.1.1" evidence="8"/>
<dbReference type="GO" id="GO:0001717">
    <property type="term" value="P:conversion of seryl-tRNAsec to selenocys-tRNAsec"/>
    <property type="evidence" value="ECO:0007669"/>
    <property type="project" value="UniProtKB-UniRule"/>
</dbReference>
<evidence type="ECO:0000256" key="1">
    <source>
        <dbReference type="ARBA" id="ARBA00001933"/>
    </source>
</evidence>
<evidence type="ECO:0000256" key="3">
    <source>
        <dbReference type="ARBA" id="ARBA00022679"/>
    </source>
</evidence>
<evidence type="ECO:0000256" key="6">
    <source>
        <dbReference type="ARBA" id="ARBA00023266"/>
    </source>
</evidence>
<evidence type="ECO:0000256" key="9">
    <source>
        <dbReference type="PIRSR" id="PIRSR618319-50"/>
    </source>
</evidence>
<sequence>MPTADKSALYRRLPAVDELLRLPAVAALVAREGHAAVAEAARSVLDRMRNEIAAGRLDEKGLELALGGLSDAGIISRELRQAMRYSLRGVINATGVVLHTNLGRAPLSEKALDRIREAAAGYSNLEFDLKTGERGKRDVHTQRLFARLFAEASETATVVVNNNAAAVMLALNSLAEGGEVVVSRGELVEIGGSFRIPDVMAKSGATMREVGTTNRTRIADYESALAEKTKLLLRVHRSNFQIVGFTERPSLEELVALGKRRGIPLLEDLGSGALFDLASVGIPDEPGVMDSLRAGVDVVTYSGDKLLGGPQAGLLSGKPELIARCRSNPMFRALRVDKLSYAALEATLLAYVRQDHDAIPALRMMRMSADSVRERAEGLQAKLQRRARLKTEIVAGESVIGGGAAPGANLKTFVLAVACDGLSADELAAKLRANEPPIVVRVGEGRVLFDLRTVFPEQEPAIAAALAAVVG</sequence>
<dbReference type="Gene3D" id="3.90.1150.180">
    <property type="match status" value="1"/>
</dbReference>
<dbReference type="NCBIfam" id="TIGR00474">
    <property type="entry name" value="selA"/>
    <property type="match status" value="1"/>
</dbReference>
<comment type="pathway">
    <text evidence="8">Aminoacyl-tRNA biosynthesis; selenocysteinyl-tRNA(Sec) biosynthesis; selenocysteinyl-tRNA(Sec) from L-seryl-tRNA(Sec) (bacterial route): step 1/1.</text>
</comment>
<evidence type="ECO:0000256" key="8">
    <source>
        <dbReference type="HAMAP-Rule" id="MF_00423"/>
    </source>
</evidence>
<feature type="modified residue" description="N6-(pyridoxal phosphate)lysine" evidence="8 9">
    <location>
        <position position="305"/>
    </location>
</feature>
<dbReference type="GO" id="GO:0001514">
    <property type="term" value="P:selenocysteine incorporation"/>
    <property type="evidence" value="ECO:0007669"/>
    <property type="project" value="UniProtKB-UniRule"/>
</dbReference>
<evidence type="ECO:0000256" key="2">
    <source>
        <dbReference type="ARBA" id="ARBA00022490"/>
    </source>
</evidence>
<comment type="cofactor">
    <cofactor evidence="1 8 9">
        <name>pyridoxal 5'-phosphate</name>
        <dbReference type="ChEBI" id="CHEBI:597326"/>
    </cofactor>
</comment>
<dbReference type="InterPro" id="IPR015424">
    <property type="entry name" value="PyrdxlP-dep_Trfase"/>
</dbReference>
<evidence type="ECO:0000256" key="4">
    <source>
        <dbReference type="ARBA" id="ARBA00022898"/>
    </source>
</evidence>
<dbReference type="HAMAP" id="MF_00423">
    <property type="entry name" value="SelA"/>
    <property type="match status" value="1"/>
</dbReference>
<dbReference type="InterPro" id="IPR004534">
    <property type="entry name" value="SelA_trans"/>
</dbReference>
<dbReference type="PANTHER" id="PTHR32328:SF0">
    <property type="entry name" value="L-SERYL-TRNA(SEC) SELENIUM TRANSFERASE"/>
    <property type="match status" value="1"/>
</dbReference>
<comment type="function">
    <text evidence="8">Converts seryl-tRNA(Sec) to selenocysteinyl-tRNA(Sec) required for selenoprotein biosynthesis.</text>
</comment>
<reference evidence="11" key="1">
    <citation type="submission" date="2020-07" db="EMBL/GenBank/DDBJ databases">
        <title>Huge and variable diversity of episymbiotic CPR bacteria and DPANN archaea in groundwater ecosystems.</title>
        <authorList>
            <person name="He C.Y."/>
            <person name="Keren R."/>
            <person name="Whittaker M."/>
            <person name="Farag I.F."/>
            <person name="Doudna J."/>
            <person name="Cate J.H.D."/>
            <person name="Banfield J.F."/>
        </authorList>
    </citation>
    <scope>NUCLEOTIDE SEQUENCE</scope>
    <source>
        <strain evidence="11">NC_groundwater_580_Pr5_B-0.1um_64_19</strain>
    </source>
</reference>
<accession>A0A932EQV6</accession>
<keyword evidence="5 8" id="KW-0648">Protein biosynthesis</keyword>
<dbReference type="Proteomes" id="UP000779809">
    <property type="component" value="Unassembled WGS sequence"/>
</dbReference>
<dbReference type="Gene3D" id="3.40.640.10">
    <property type="entry name" value="Type I PLP-dependent aspartate aminotransferase-like (Major domain)"/>
    <property type="match status" value="1"/>
</dbReference>
<keyword evidence="4 8" id="KW-0663">Pyridoxal phosphate</keyword>
<dbReference type="Pfam" id="PF12390">
    <property type="entry name" value="Se-cys_synth_N"/>
    <property type="match status" value="1"/>
</dbReference>
<evidence type="ECO:0000256" key="5">
    <source>
        <dbReference type="ARBA" id="ARBA00022917"/>
    </source>
</evidence>
<dbReference type="GO" id="GO:0004125">
    <property type="term" value="F:L-seryl-tRNA(Sec) selenium transferase activity"/>
    <property type="evidence" value="ECO:0007669"/>
    <property type="project" value="UniProtKB-UniRule"/>
</dbReference>
<dbReference type="PANTHER" id="PTHR32328">
    <property type="entry name" value="L-SERYL-TRNA(SEC) SELENIUM TRANSFERASE"/>
    <property type="match status" value="1"/>
</dbReference>
<dbReference type="Pfam" id="PF03841">
    <property type="entry name" value="SelA"/>
    <property type="match status" value="1"/>
</dbReference>
<keyword evidence="6 8" id="KW-0711">Selenium</keyword>
<comment type="similarity">
    <text evidence="7 8">Belongs to the SelA family.</text>
</comment>
<keyword evidence="2 8" id="KW-0963">Cytoplasm</keyword>
<gene>
    <name evidence="8" type="primary">selA</name>
    <name evidence="11" type="ORF">HYX28_05600</name>
</gene>
<comment type="subcellular location">
    <subcellularLocation>
        <location evidence="8">Cytoplasm</location>
    </subcellularLocation>
</comment>
<name>A0A932EQV6_9BACT</name>
<comment type="caution">
    <text evidence="11">The sequence shown here is derived from an EMBL/GenBank/DDBJ whole genome shotgun (WGS) entry which is preliminary data.</text>
</comment>
<dbReference type="InterPro" id="IPR018319">
    <property type="entry name" value="SelA-like"/>
</dbReference>
<keyword evidence="3 8" id="KW-0808">Transferase</keyword>
<protein>
    <recommendedName>
        <fullName evidence="8">L-seryl-tRNA(Sec) selenium transferase</fullName>
        <ecNumber evidence="8">2.9.1.1</ecNumber>
    </recommendedName>
    <alternativeName>
        <fullName evidence="8">Selenocysteine synthase</fullName>
        <shortName evidence="8">Sec synthase</shortName>
    </alternativeName>
    <alternativeName>
        <fullName evidence="8">Selenocysteinyl-tRNA(Sec) synthase</fullName>
    </alternativeName>
</protein>
<evidence type="ECO:0000259" key="10">
    <source>
        <dbReference type="Pfam" id="PF12390"/>
    </source>
</evidence>
<feature type="domain" description="L-seryl-tRNA selenium transferase N-terminal" evidence="10">
    <location>
        <begin position="10"/>
        <end position="49"/>
    </location>
</feature>
<evidence type="ECO:0000256" key="7">
    <source>
        <dbReference type="ARBA" id="ARBA00044507"/>
    </source>
</evidence>
<dbReference type="InterPro" id="IPR015421">
    <property type="entry name" value="PyrdxlP-dep_Trfase_major"/>
</dbReference>
<organism evidence="11 12">
    <name type="scientific">Candidatus Korobacter versatilis</name>
    <dbReference type="NCBI Taxonomy" id="658062"/>
    <lineage>
        <taxon>Bacteria</taxon>
        <taxon>Pseudomonadati</taxon>
        <taxon>Acidobacteriota</taxon>
        <taxon>Terriglobia</taxon>
        <taxon>Terriglobales</taxon>
        <taxon>Candidatus Korobacteraceae</taxon>
        <taxon>Candidatus Korobacter</taxon>
    </lineage>
</organism>
<evidence type="ECO:0000313" key="11">
    <source>
        <dbReference type="EMBL" id="MBI2678235.1"/>
    </source>
</evidence>